<comment type="caution">
    <text evidence="2">The sequence shown here is derived from an EMBL/GenBank/DDBJ whole genome shotgun (WGS) entry which is preliminary data.</text>
</comment>
<reference evidence="2 3" key="1">
    <citation type="submission" date="2010-04" db="EMBL/GenBank/DDBJ databases">
        <authorList>
            <person name="Qin X."/>
            <person name="Bachman B."/>
            <person name="Battles P."/>
            <person name="Bell A."/>
            <person name="Bess C."/>
            <person name="Bickham C."/>
            <person name="Chaboub L."/>
            <person name="Chen D."/>
            <person name="Coyle M."/>
            <person name="Deiros D.R."/>
            <person name="Dinh H."/>
            <person name="Forbes L."/>
            <person name="Fowler G."/>
            <person name="Francisco L."/>
            <person name="Fu Q."/>
            <person name="Gubbala S."/>
            <person name="Hale W."/>
            <person name="Han Y."/>
            <person name="Hemphill L."/>
            <person name="Highlander S.K."/>
            <person name="Hirani K."/>
            <person name="Hogues M."/>
            <person name="Jackson L."/>
            <person name="Jakkamsetti A."/>
            <person name="Javaid M."/>
            <person name="Jiang H."/>
            <person name="Korchina V."/>
            <person name="Kovar C."/>
            <person name="Lara F."/>
            <person name="Lee S."/>
            <person name="Mata R."/>
            <person name="Mathew T."/>
            <person name="Moen C."/>
            <person name="Morales K."/>
            <person name="Munidasa M."/>
            <person name="Nazareth L."/>
            <person name="Ngo R."/>
            <person name="Nguyen L."/>
            <person name="Okwuonu G."/>
            <person name="Ongeri F."/>
            <person name="Patil S."/>
            <person name="Petrosino J."/>
            <person name="Pham C."/>
            <person name="Pham P."/>
            <person name="Pu L.-L."/>
            <person name="Puazo M."/>
            <person name="Raj R."/>
            <person name="Reid J."/>
            <person name="Rouhana J."/>
            <person name="Saada N."/>
            <person name="Shang Y."/>
            <person name="Simmons D."/>
            <person name="Thornton R."/>
            <person name="Warren J."/>
            <person name="Weissenberger G."/>
            <person name="Zhang J."/>
            <person name="Zhang L."/>
            <person name="Zhou C."/>
            <person name="Zhu D."/>
            <person name="Muzny D."/>
            <person name="Worley K."/>
            <person name="Gibbs R."/>
        </authorList>
    </citation>
    <scope>NUCLEOTIDE SEQUENCE [LARGE SCALE GENOMIC DNA]</scope>
    <source>
        <strain evidence="3">ATCC 23726 / VPI 4351</strain>
    </source>
</reference>
<name>D5RDL2_FUSN2</name>
<feature type="transmembrane region" description="Helical" evidence="1">
    <location>
        <begin position="6"/>
        <end position="22"/>
    </location>
</feature>
<organism evidence="2 3">
    <name type="scientific">Fusobacterium nucleatum subsp. nucleatum (strain ATCC 23726 / VPI 4351)</name>
    <dbReference type="NCBI Taxonomy" id="525283"/>
    <lineage>
        <taxon>Bacteria</taxon>
        <taxon>Fusobacteriati</taxon>
        <taxon>Fusobacteriota</taxon>
        <taxon>Fusobacteriia</taxon>
        <taxon>Fusobacteriales</taxon>
        <taxon>Fusobacteriaceae</taxon>
        <taxon>Fusobacterium</taxon>
    </lineage>
</organism>
<evidence type="ECO:0000256" key="1">
    <source>
        <dbReference type="SAM" id="Phobius"/>
    </source>
</evidence>
<sequence length="167" mass="19747">MIFILGGGGVEYIQIIICLFYYRIKRGESFNMKLKSTSCLLIILAFIIFIGTNEDSYAKGKKKKAKMQIEMEEYGDVGLITDTPKFKADTEKEFKWANDKTKEEILQRAMEKMNREEKDIKIFFINGVTIKDIDFSTYEMKYIPWGEMEHKSKNGKIVKFYYFEKRM</sequence>
<keyword evidence="1" id="KW-0472">Membrane</keyword>
<accession>D5RDL2</accession>
<proteinExistence type="predicted"/>
<evidence type="ECO:0000313" key="2">
    <source>
        <dbReference type="EMBL" id="EFG94987.1"/>
    </source>
</evidence>
<keyword evidence="1" id="KW-0812">Transmembrane</keyword>
<keyword evidence="1" id="KW-1133">Transmembrane helix</keyword>
<feature type="transmembrane region" description="Helical" evidence="1">
    <location>
        <begin position="34"/>
        <end position="52"/>
    </location>
</feature>
<dbReference type="AlphaFoldDB" id="D5RDL2"/>
<gene>
    <name evidence="2" type="ORF">HMPREF0397_1297</name>
</gene>
<evidence type="ECO:0000313" key="3">
    <source>
        <dbReference type="Proteomes" id="UP000003643"/>
    </source>
</evidence>
<dbReference type="EMBL" id="ADVK01000039">
    <property type="protein sequence ID" value="EFG94987.1"/>
    <property type="molecule type" value="Genomic_DNA"/>
</dbReference>
<protein>
    <submittedName>
        <fullName evidence="2">Uncharacterized protein</fullName>
    </submittedName>
</protein>
<dbReference type="Proteomes" id="UP000003643">
    <property type="component" value="Unassembled WGS sequence"/>
</dbReference>